<sequence length="251" mass="27672">MKSKILFVALIGALVFFSLDMGALVSEYVVNLNNRIVAAYDDAVKFVKDGVNEHFRQREEIKQLRAQNAELEKSAALLSSFAKELNEILVDKNSTAYEPRVQLVRALSYVNISDYDKVWLDKFDGYDESKIYGLIYQGKSAGIVVSKDGNPMALLQNDPKSIFAVSIGEEKIPGIAHGSKDGITVKFIPQWLSPKEGDEVVTSGLDGIFFSGISVGKVTGVIQESLYKSAAVKPYVSITIPSYLYVVTKEK</sequence>
<dbReference type="RefSeq" id="WP_002943853.1">
    <property type="nucleotide sequence ID" value="NZ_CP012543.1"/>
</dbReference>
<dbReference type="Pfam" id="PF04085">
    <property type="entry name" value="MreC"/>
    <property type="match status" value="1"/>
</dbReference>
<proteinExistence type="predicted"/>
<accession>A0A6G5QPS4</accession>
<dbReference type="EMBL" id="CP012543">
    <property type="protein sequence ID" value="QCD47715.1"/>
    <property type="molecule type" value="Genomic_DNA"/>
</dbReference>
<organism evidence="2 3">
    <name type="scientific">Campylobacter rectus</name>
    <name type="common">Wolinella recta</name>
    <dbReference type="NCBI Taxonomy" id="203"/>
    <lineage>
        <taxon>Bacteria</taxon>
        <taxon>Pseudomonadati</taxon>
        <taxon>Campylobacterota</taxon>
        <taxon>Epsilonproteobacteria</taxon>
        <taxon>Campylobacterales</taxon>
        <taxon>Campylobacteraceae</taxon>
        <taxon>Campylobacter</taxon>
    </lineage>
</organism>
<dbReference type="PANTHER" id="PTHR34138:SF1">
    <property type="entry name" value="CELL SHAPE-DETERMINING PROTEIN MREC"/>
    <property type="match status" value="1"/>
</dbReference>
<dbReference type="InterPro" id="IPR055342">
    <property type="entry name" value="MreC_beta-barrel_core"/>
</dbReference>
<dbReference type="KEGG" id="crx:CRECT_2112"/>
<dbReference type="InterPro" id="IPR042175">
    <property type="entry name" value="Cell/Rod_MreC_2"/>
</dbReference>
<dbReference type="GO" id="GO:0005886">
    <property type="term" value="C:plasma membrane"/>
    <property type="evidence" value="ECO:0007669"/>
    <property type="project" value="TreeGrafter"/>
</dbReference>
<protein>
    <submittedName>
        <fullName evidence="2">Rod shape-determining protein MreC</fullName>
    </submittedName>
</protein>
<dbReference type="Gene3D" id="2.40.10.350">
    <property type="entry name" value="Rod shape-determining protein MreC, domain 2"/>
    <property type="match status" value="1"/>
</dbReference>
<reference evidence="2 3" key="1">
    <citation type="submission" date="2016-07" db="EMBL/GenBank/DDBJ databases">
        <title>Comparative genomics of the Campylobacter concisus group.</title>
        <authorList>
            <person name="Miller W.G."/>
            <person name="Yee E."/>
            <person name="Chapman M.H."/>
            <person name="Huynh S."/>
            <person name="Bono J.L."/>
            <person name="On S.L.W."/>
            <person name="StLeger J."/>
            <person name="Foster G."/>
            <person name="Parker C.T."/>
        </authorList>
    </citation>
    <scope>NUCLEOTIDE SEQUENCE [LARGE SCALE GENOMIC DNA]</scope>
    <source>
        <strain evidence="2 3">ATCC 33238</strain>
    </source>
</reference>
<evidence type="ECO:0000259" key="1">
    <source>
        <dbReference type="Pfam" id="PF04085"/>
    </source>
</evidence>
<dbReference type="GO" id="GO:0008360">
    <property type="term" value="P:regulation of cell shape"/>
    <property type="evidence" value="ECO:0007669"/>
    <property type="project" value="InterPro"/>
</dbReference>
<evidence type="ECO:0000313" key="2">
    <source>
        <dbReference type="EMBL" id="QCD47715.1"/>
    </source>
</evidence>
<dbReference type="Proteomes" id="UP000502377">
    <property type="component" value="Chromosome"/>
</dbReference>
<feature type="domain" description="Rod shape-determining protein MreC beta-barrel core" evidence="1">
    <location>
        <begin position="154"/>
        <end position="247"/>
    </location>
</feature>
<gene>
    <name evidence="2" type="primary">mreC</name>
    <name evidence="2" type="ORF">CRECT_2112</name>
</gene>
<evidence type="ECO:0000313" key="3">
    <source>
        <dbReference type="Proteomes" id="UP000502377"/>
    </source>
</evidence>
<name>A0A6G5QPS4_CAMRE</name>
<dbReference type="PANTHER" id="PTHR34138">
    <property type="entry name" value="CELL SHAPE-DETERMINING PROTEIN MREC"/>
    <property type="match status" value="1"/>
</dbReference>
<dbReference type="InterPro" id="IPR007221">
    <property type="entry name" value="MreC"/>
</dbReference>
<dbReference type="AlphaFoldDB" id="A0A6G5QPS4"/>
<dbReference type="NCBIfam" id="NF010507">
    <property type="entry name" value="PRK13922.10-6"/>
    <property type="match status" value="1"/>
</dbReference>